<comment type="caution">
    <text evidence="1">The sequence shown here is derived from an EMBL/GenBank/DDBJ whole genome shotgun (WGS) entry which is preliminary data.</text>
</comment>
<protein>
    <submittedName>
        <fullName evidence="1">Uncharacterized protein</fullName>
    </submittedName>
</protein>
<evidence type="ECO:0000313" key="2">
    <source>
        <dbReference type="Proteomes" id="UP000054995"/>
    </source>
</evidence>
<sequence length="48" mass="5814">MVEFASKSSNILYMFRFFPPFHNKVTRLVPVHKYLQYTSKSFLIFHCL</sequence>
<evidence type="ECO:0000313" key="1">
    <source>
        <dbReference type="EMBL" id="KRY62988.1"/>
    </source>
</evidence>
<organism evidence="1 2">
    <name type="scientific">Trichinella pseudospiralis</name>
    <name type="common">Parasitic roundworm</name>
    <dbReference type="NCBI Taxonomy" id="6337"/>
    <lineage>
        <taxon>Eukaryota</taxon>
        <taxon>Metazoa</taxon>
        <taxon>Ecdysozoa</taxon>
        <taxon>Nematoda</taxon>
        <taxon>Enoplea</taxon>
        <taxon>Dorylaimia</taxon>
        <taxon>Trichinellida</taxon>
        <taxon>Trichinellidae</taxon>
        <taxon>Trichinella</taxon>
    </lineage>
</organism>
<accession>A0A0V1DN53</accession>
<dbReference type="Proteomes" id="UP000054995">
    <property type="component" value="Unassembled WGS sequence"/>
</dbReference>
<dbReference type="EMBL" id="JYDT01002801">
    <property type="protein sequence ID" value="KRY62988.1"/>
    <property type="molecule type" value="Genomic_DNA"/>
</dbReference>
<dbReference type="AlphaFoldDB" id="A0A0V1DN53"/>
<gene>
    <name evidence="1" type="ORF">T4D_9753</name>
</gene>
<name>A0A0V1DN53_TRIPS</name>
<proteinExistence type="predicted"/>
<keyword evidence="2" id="KW-1185">Reference proteome</keyword>
<reference evidence="1 2" key="1">
    <citation type="submission" date="2015-01" db="EMBL/GenBank/DDBJ databases">
        <title>Evolution of Trichinella species and genotypes.</title>
        <authorList>
            <person name="Korhonen P.K."/>
            <person name="Edoardo P."/>
            <person name="Giuseppe L.R."/>
            <person name="Gasser R.B."/>
        </authorList>
    </citation>
    <scope>NUCLEOTIDE SEQUENCE [LARGE SCALE GENOMIC DNA]</scope>
    <source>
        <strain evidence="1">ISS470</strain>
    </source>
</reference>